<dbReference type="GO" id="GO:0000162">
    <property type="term" value="P:L-tryptophan biosynthetic process"/>
    <property type="evidence" value="ECO:0007669"/>
    <property type="project" value="TreeGrafter"/>
</dbReference>
<keyword evidence="13" id="KW-1185">Reference proteome</keyword>
<dbReference type="PANTHER" id="PTHR11236:SF48">
    <property type="entry name" value="ISOCHORISMATE SYNTHASE MENF"/>
    <property type="match status" value="1"/>
</dbReference>
<comment type="catalytic activity">
    <reaction evidence="8">
        <text>chorismate + L-glutamine = anthranilate + pyruvate + L-glutamate + H(+)</text>
        <dbReference type="Rhea" id="RHEA:21732"/>
        <dbReference type="ChEBI" id="CHEBI:15361"/>
        <dbReference type="ChEBI" id="CHEBI:15378"/>
        <dbReference type="ChEBI" id="CHEBI:16567"/>
        <dbReference type="ChEBI" id="CHEBI:29748"/>
        <dbReference type="ChEBI" id="CHEBI:29985"/>
        <dbReference type="ChEBI" id="CHEBI:58359"/>
        <dbReference type="EC" id="4.1.3.27"/>
    </reaction>
</comment>
<dbReference type="STRING" id="1479485.DA73_0206620"/>
<comment type="cofactor">
    <cofactor evidence="1">
        <name>Mg(2+)</name>
        <dbReference type="ChEBI" id="CHEBI:18420"/>
    </cofactor>
</comment>
<dbReference type="OrthoDB" id="9803598at2"/>
<comment type="function">
    <text evidence="7">Part of a heterotetrameric complex that catalyzes the two-step biosynthesis of anthranilate, an intermediate in the biosynthesis of L-tryptophan. In the first step, the glutamine-binding beta subunit (TrpG) of anthranilate synthase (AS) provides the glutamine amidotransferase activity which generates ammonia as a substrate that, along with chorismate, is used in the second step, catalyzed by the large alpha subunit of AS (TrpE) to produce anthranilate. In the absence of TrpG, TrpE can synthesize anthranilate directly from chorismate and high concentrations of ammonia.</text>
</comment>
<protein>
    <recommendedName>
        <fullName evidence="3">Anthranilate synthase component 1</fullName>
    </recommendedName>
</protein>
<dbReference type="PRINTS" id="PR00095">
    <property type="entry name" value="ANTSNTHASEI"/>
</dbReference>
<dbReference type="EMBL" id="JHEG04000001">
    <property type="protein sequence ID" value="KAF3891076.1"/>
    <property type="molecule type" value="Genomic_DNA"/>
</dbReference>
<keyword evidence="6" id="KW-0456">Lyase</keyword>
<evidence type="ECO:0000313" key="11">
    <source>
        <dbReference type="EMBL" id="KAF3891076.1"/>
    </source>
</evidence>
<evidence type="ECO:0000256" key="3">
    <source>
        <dbReference type="ARBA" id="ARBA00020653"/>
    </source>
</evidence>
<dbReference type="InterPro" id="IPR015890">
    <property type="entry name" value="Chorismate_C"/>
</dbReference>
<comment type="caution">
    <text evidence="12">The sequence shown here is derived from an EMBL/GenBank/DDBJ whole genome shotgun (WGS) entry which is preliminary data.</text>
</comment>
<dbReference type="Pfam" id="PF04715">
    <property type="entry name" value="Anth_synt_I_N"/>
    <property type="match status" value="1"/>
</dbReference>
<dbReference type="Gene3D" id="3.60.120.10">
    <property type="entry name" value="Anthranilate synthase"/>
    <property type="match status" value="1"/>
</dbReference>
<evidence type="ECO:0000256" key="5">
    <source>
        <dbReference type="ARBA" id="ARBA00022842"/>
    </source>
</evidence>
<dbReference type="GO" id="GO:0046872">
    <property type="term" value="F:metal ion binding"/>
    <property type="evidence" value="ECO:0007669"/>
    <property type="project" value="UniProtKB-KW"/>
</dbReference>
<dbReference type="InterPro" id="IPR006805">
    <property type="entry name" value="Anth_synth_I_N"/>
</dbReference>
<evidence type="ECO:0000259" key="9">
    <source>
        <dbReference type="Pfam" id="PF00425"/>
    </source>
</evidence>
<dbReference type="EMBL" id="JHEG02000019">
    <property type="protein sequence ID" value="KIE13084.1"/>
    <property type="molecule type" value="Genomic_DNA"/>
</dbReference>
<feature type="domain" description="Chorismate-utilising enzyme C-terminal" evidence="9">
    <location>
        <begin position="201"/>
        <end position="430"/>
    </location>
</feature>
<dbReference type="NCBIfam" id="NF004610">
    <property type="entry name" value="PRK05940.1"/>
    <property type="match status" value="1"/>
</dbReference>
<dbReference type="RefSeq" id="WP_038071899.1">
    <property type="nucleotide sequence ID" value="NZ_JHEG04000001.1"/>
</dbReference>
<evidence type="ECO:0000256" key="4">
    <source>
        <dbReference type="ARBA" id="ARBA00022723"/>
    </source>
</evidence>
<evidence type="ECO:0000256" key="2">
    <source>
        <dbReference type="ARBA" id="ARBA00011575"/>
    </source>
</evidence>
<dbReference type="InterPro" id="IPR005801">
    <property type="entry name" value="ADC_synthase"/>
</dbReference>
<sequence>MTKPWYWRSLPLENRTGSDIFIALFRHTSQYKIATLLESPYPTPTDCPHLAQYSICAGAPRVVDGVPRMWTPPLGEVLPFLDKLLREQREMSPLPPPPPLPFTGGWLGWLGYDVAWEIEQLPFNKPDLLPFPVAFWYEPECFAVLNHKEQILWLAASSPVGLDELEKKLEAADDKGIRSTSAPSHQNAPPHLSTPFFHVSQQQYEAAVNRAKKYIQAGDIFQANLSLRFEIQTTACGWDVYRVLQQINPSPFASYWQTPWGEVVSCSPERLVQLQKYGDTKCYASTRPIAGTRSRGMTPSEDRQLAQELLNNTKERAEHVMLVDLERNDLGRVCEWGTVTVDELLTIERYSHVMHLVSNIKGALKSECNALDLIRAMFPGGTITGCPKVRCMEIIEELEPTRRSLFYGSCGYLDWRGNLDLNILIRTLLLAPCTVKDKGNKGDKAEELIINAHASIPKPKSSINTVWGQVGAGIVADSDPEREWYESLYKAQAQLQALAAVLNQKPFSGETRNCN</sequence>
<feature type="domain" description="Anthranilate synthase component I N-terminal" evidence="10">
    <location>
        <begin position="23"/>
        <end position="154"/>
    </location>
</feature>
<evidence type="ECO:0000313" key="13">
    <source>
        <dbReference type="Proteomes" id="UP000029738"/>
    </source>
</evidence>
<dbReference type="InterPro" id="IPR019999">
    <property type="entry name" value="Anth_synth_I-like"/>
</dbReference>
<dbReference type="AlphaFoldDB" id="A0A0C1R664"/>
<dbReference type="PANTHER" id="PTHR11236">
    <property type="entry name" value="AMINOBENZOATE/ANTHRANILATE SYNTHASE"/>
    <property type="match status" value="1"/>
</dbReference>
<gene>
    <name evidence="12" type="ORF">DA73_0206620</name>
    <name evidence="11" type="ORF">DA73_0400022565</name>
</gene>
<reference evidence="12" key="1">
    <citation type="journal article" date="2015" name="Genome Announc.">
        <title>Draft Genome Sequence of Tolypothrix boutellei Strain VB521301.</title>
        <authorList>
            <person name="Chandrababunaidu M.M."/>
            <person name="Singh D."/>
            <person name="Sen D."/>
            <person name="Bhan S."/>
            <person name="Das S."/>
            <person name="Gupta A."/>
            <person name="Adhikary S.P."/>
            <person name="Tripathy S."/>
        </authorList>
    </citation>
    <scope>NUCLEOTIDE SEQUENCE</scope>
    <source>
        <strain evidence="12">VB521301</strain>
    </source>
</reference>
<dbReference type="SUPFAM" id="SSF56322">
    <property type="entry name" value="ADC synthase"/>
    <property type="match status" value="1"/>
</dbReference>
<evidence type="ECO:0000256" key="7">
    <source>
        <dbReference type="ARBA" id="ARBA00025634"/>
    </source>
</evidence>
<dbReference type="NCBIfam" id="TIGR01824">
    <property type="entry name" value="PabB-clade2"/>
    <property type="match status" value="1"/>
</dbReference>
<keyword evidence="5" id="KW-0460">Magnesium</keyword>
<dbReference type="InterPro" id="IPR010118">
    <property type="entry name" value="Para-NH2Bz/anthranilate_synth"/>
</dbReference>
<evidence type="ECO:0000256" key="1">
    <source>
        <dbReference type="ARBA" id="ARBA00001946"/>
    </source>
</evidence>
<reference evidence="11" key="2">
    <citation type="submission" date="2019-11" db="EMBL/GenBank/DDBJ databases">
        <title>Improved Assembly of Tolypothrix boutellei genome.</title>
        <authorList>
            <person name="Sarangi A.N."/>
            <person name="Mukherjee M."/>
            <person name="Ghosh S."/>
            <person name="Singh D."/>
            <person name="Das A."/>
            <person name="Kant S."/>
            <person name="Prusty A."/>
            <person name="Tripathy S."/>
        </authorList>
    </citation>
    <scope>NUCLEOTIDE SEQUENCE</scope>
    <source>
        <strain evidence="11">VB521301</strain>
    </source>
</reference>
<comment type="subunit">
    <text evidence="2">Heterotetramer consisting of two non-identical subunits: a beta subunit (TrpG) and a large alpha subunit (TrpE).</text>
</comment>
<dbReference type="Proteomes" id="UP000029738">
    <property type="component" value="Unassembled WGS sequence"/>
</dbReference>
<proteinExistence type="predicted"/>
<dbReference type="Pfam" id="PF00425">
    <property type="entry name" value="Chorismate_bind"/>
    <property type="match status" value="1"/>
</dbReference>
<organism evidence="12">
    <name type="scientific">Tolypothrix bouteillei VB521301</name>
    <dbReference type="NCBI Taxonomy" id="1479485"/>
    <lineage>
        <taxon>Bacteria</taxon>
        <taxon>Bacillati</taxon>
        <taxon>Cyanobacteriota</taxon>
        <taxon>Cyanophyceae</taxon>
        <taxon>Nostocales</taxon>
        <taxon>Tolypothrichaceae</taxon>
        <taxon>Tolypothrix</taxon>
    </lineage>
</organism>
<name>A0A0C1R664_9CYAN</name>
<evidence type="ECO:0000256" key="8">
    <source>
        <dbReference type="ARBA" id="ARBA00047683"/>
    </source>
</evidence>
<keyword evidence="4" id="KW-0479">Metal-binding</keyword>
<dbReference type="GO" id="GO:0004049">
    <property type="term" value="F:anthranilate synthase activity"/>
    <property type="evidence" value="ECO:0007669"/>
    <property type="project" value="UniProtKB-EC"/>
</dbReference>
<evidence type="ECO:0000256" key="6">
    <source>
        <dbReference type="ARBA" id="ARBA00023239"/>
    </source>
</evidence>
<evidence type="ECO:0000313" key="12">
    <source>
        <dbReference type="EMBL" id="KIE13084.1"/>
    </source>
</evidence>
<accession>A0A0C1R664</accession>
<evidence type="ECO:0000259" key="10">
    <source>
        <dbReference type="Pfam" id="PF04715"/>
    </source>
</evidence>